<dbReference type="AlphaFoldDB" id="A0A645FEL7"/>
<evidence type="ECO:0000313" key="2">
    <source>
        <dbReference type="EMBL" id="MPN12747.1"/>
    </source>
</evidence>
<gene>
    <name evidence="2" type="ORF">SDC9_160067</name>
</gene>
<organism evidence="2">
    <name type="scientific">bioreactor metagenome</name>
    <dbReference type="NCBI Taxonomy" id="1076179"/>
    <lineage>
        <taxon>unclassified sequences</taxon>
        <taxon>metagenomes</taxon>
        <taxon>ecological metagenomes</taxon>
    </lineage>
</organism>
<accession>A0A645FEL7</accession>
<evidence type="ECO:0000256" key="1">
    <source>
        <dbReference type="SAM" id="MobiDB-lite"/>
    </source>
</evidence>
<dbReference type="EMBL" id="VSSQ01059159">
    <property type="protein sequence ID" value="MPN12747.1"/>
    <property type="molecule type" value="Genomic_DNA"/>
</dbReference>
<proteinExistence type="predicted"/>
<comment type="caution">
    <text evidence="2">The sequence shown here is derived from an EMBL/GenBank/DDBJ whole genome shotgun (WGS) entry which is preliminary data.</text>
</comment>
<protein>
    <submittedName>
        <fullName evidence="2">Uncharacterized protein</fullName>
    </submittedName>
</protein>
<feature type="region of interest" description="Disordered" evidence="1">
    <location>
        <begin position="30"/>
        <end position="68"/>
    </location>
</feature>
<reference evidence="2" key="1">
    <citation type="submission" date="2019-08" db="EMBL/GenBank/DDBJ databases">
        <authorList>
            <person name="Kucharzyk K."/>
            <person name="Murdoch R.W."/>
            <person name="Higgins S."/>
            <person name="Loffler F."/>
        </authorList>
    </citation>
    <scope>NUCLEOTIDE SEQUENCE</scope>
</reference>
<name>A0A645FEL7_9ZZZZ</name>
<sequence>MRIAFAEHHLMPGVGQNAAATLQNNGAKFVKGGNLQRDRGRRNPRQPRSNGGPSASGRKLLRRGAREFQRTPRRLRQNRSNGNGRRSCDRNGGGCRSRFRNASGHELPEYIGVDGLPRTRLPFPPDAFDQTVEKLLCHLSVPNCVLIIMNFCGPDSNFQAMVLSYIIVVRS</sequence>